<evidence type="ECO:0000256" key="3">
    <source>
        <dbReference type="ARBA" id="ARBA00022630"/>
    </source>
</evidence>
<dbReference type="InterPro" id="IPR030664">
    <property type="entry name" value="SdhA/FrdA/AprA"/>
</dbReference>
<dbReference type="PANTHER" id="PTHR11632:SF51">
    <property type="entry name" value="SUCCINATE DEHYDROGENASE [UBIQUINONE] FLAVOPROTEIN SUBUNIT, MITOCHONDRIAL"/>
    <property type="match status" value="1"/>
</dbReference>
<dbReference type="InterPro" id="IPR003953">
    <property type="entry name" value="FAD-dep_OxRdtase_2_FAD-bd"/>
</dbReference>
<dbReference type="EMBL" id="DAAXRP010000019">
    <property type="protein sequence ID" value="HAG2284112.1"/>
    <property type="molecule type" value="Genomic_DNA"/>
</dbReference>
<name>A0A760BFW1_SALER</name>
<evidence type="ECO:0000313" key="7">
    <source>
        <dbReference type="EMBL" id="HAG2284112.1"/>
    </source>
</evidence>
<dbReference type="PRINTS" id="PR00368">
    <property type="entry name" value="FADPNR"/>
</dbReference>
<dbReference type="AlphaFoldDB" id="A0A760BFW1"/>
<evidence type="ECO:0000259" key="5">
    <source>
        <dbReference type="Pfam" id="PF00890"/>
    </source>
</evidence>
<dbReference type="Gene3D" id="3.50.50.60">
    <property type="entry name" value="FAD/NAD(P)-binding domain"/>
    <property type="match status" value="1"/>
</dbReference>
<comment type="caution">
    <text evidence="7">The sequence shown here is derived from an EMBL/GenBank/DDBJ whole genome shotgun (WGS) entry which is preliminary data.</text>
</comment>
<dbReference type="Pfam" id="PF02910">
    <property type="entry name" value="Succ_DH_flav_C"/>
    <property type="match status" value="1"/>
</dbReference>
<gene>
    <name evidence="7" type="ORF">G8W61_004478</name>
</gene>
<reference evidence="7" key="1">
    <citation type="journal article" date="2018" name="Genome Biol.">
        <title>SKESA: strategic k-mer extension for scrupulous assemblies.</title>
        <authorList>
            <person name="Souvorov A."/>
            <person name="Agarwala R."/>
            <person name="Lipman D.J."/>
        </authorList>
    </citation>
    <scope>NUCLEOTIDE SEQUENCE</scope>
    <source>
        <strain evidence="7">MA.CK_94/00001630</strain>
    </source>
</reference>
<feature type="domain" description="FAD-dependent oxidoreductase 2 FAD-binding" evidence="5">
    <location>
        <begin position="7"/>
        <end position="384"/>
    </location>
</feature>
<dbReference type="InterPro" id="IPR027477">
    <property type="entry name" value="Succ_DH/fumarate_Rdtase_cat_sf"/>
</dbReference>
<protein>
    <submittedName>
        <fullName evidence="7">FAD-binding protein</fullName>
    </submittedName>
</protein>
<comment type="pathway">
    <text evidence="2">Carbohydrate metabolism; tricarboxylic acid cycle.</text>
</comment>
<proteinExistence type="predicted"/>
<keyword evidence="4" id="KW-0560">Oxidoreductase</keyword>
<dbReference type="Gene3D" id="1.20.58.100">
    <property type="entry name" value="Fumarate reductase/succinate dehydrogenase flavoprotein-like, C-terminal domain"/>
    <property type="match status" value="1"/>
</dbReference>
<evidence type="ECO:0000256" key="4">
    <source>
        <dbReference type="ARBA" id="ARBA00023002"/>
    </source>
</evidence>
<evidence type="ECO:0000256" key="2">
    <source>
        <dbReference type="ARBA" id="ARBA00005163"/>
    </source>
</evidence>
<feature type="domain" description="Fumarate reductase/succinate dehydrogenase flavoprotein-like C-terminal" evidence="6">
    <location>
        <begin position="433"/>
        <end position="528"/>
    </location>
</feature>
<organism evidence="7">
    <name type="scientific">Salmonella enterica</name>
    <name type="common">Salmonella choleraesuis</name>
    <dbReference type="NCBI Taxonomy" id="28901"/>
    <lineage>
        <taxon>Bacteria</taxon>
        <taxon>Pseudomonadati</taxon>
        <taxon>Pseudomonadota</taxon>
        <taxon>Gammaproteobacteria</taxon>
        <taxon>Enterobacterales</taxon>
        <taxon>Enterobacteriaceae</taxon>
        <taxon>Salmonella</taxon>
    </lineage>
</organism>
<dbReference type="PANTHER" id="PTHR11632">
    <property type="entry name" value="SUCCINATE DEHYDROGENASE 2 FLAVOPROTEIN SUBUNIT"/>
    <property type="match status" value="1"/>
</dbReference>
<dbReference type="SUPFAM" id="SSF51905">
    <property type="entry name" value="FAD/NAD(P)-binding domain"/>
    <property type="match status" value="1"/>
</dbReference>
<dbReference type="InterPro" id="IPR037099">
    <property type="entry name" value="Fum_R/Succ_DH_flav-like_C_sf"/>
</dbReference>
<dbReference type="InterPro" id="IPR036188">
    <property type="entry name" value="FAD/NAD-bd_sf"/>
</dbReference>
<dbReference type="Pfam" id="PF00890">
    <property type="entry name" value="FAD_binding_2"/>
    <property type="match status" value="1"/>
</dbReference>
<evidence type="ECO:0000259" key="6">
    <source>
        <dbReference type="Pfam" id="PF02910"/>
    </source>
</evidence>
<dbReference type="GO" id="GO:0005886">
    <property type="term" value="C:plasma membrane"/>
    <property type="evidence" value="ECO:0007669"/>
    <property type="project" value="TreeGrafter"/>
</dbReference>
<dbReference type="GO" id="GO:0000104">
    <property type="term" value="F:succinate dehydrogenase activity"/>
    <property type="evidence" value="ECO:0007669"/>
    <property type="project" value="TreeGrafter"/>
</dbReference>
<reference evidence="7" key="2">
    <citation type="submission" date="2020-02" db="EMBL/GenBank/DDBJ databases">
        <authorList>
            <consortium name="NCBI Pathogen Detection Project"/>
        </authorList>
    </citation>
    <scope>NUCLEOTIDE SEQUENCE</scope>
    <source>
        <strain evidence="7">MA.CK_94/00001630</strain>
    </source>
</reference>
<keyword evidence="3" id="KW-0285">Flavoprotein</keyword>
<dbReference type="GO" id="GO:0009055">
    <property type="term" value="F:electron transfer activity"/>
    <property type="evidence" value="ECO:0007669"/>
    <property type="project" value="TreeGrafter"/>
</dbReference>
<sequence>MGVIKTHVVIVGSGIAGLSAAYHANEAGLNAILVTKGKIGGGASFFPLKASLGIQTTGSNDDIPIFFEDIMGVADGMNDAELARIYVTESTESIKTLKNIGFKPWLRSDKRPACFSSHARNVWLINQWEKARTEAKEYIKNNNIIFENSQLLKIITKDNKVQGVFILSGEKIIHIQCPAVILAGGGIAGIYRHNLYPSDIIGSLHSIALDAGARLINMEFIQFIPGITTPKYKVLFGEHTLKYGISLFNKKGGDVLGNYNKKEKQNLFKERSNYAPFSCDFKSCIIDIKLHEYSTKNHHDLYIHFDSLLYENKDEFYSVYLEWLEKEIGINLVTNPVTLAPFAHSCNGGIKINTDAETCVEGLFATGEISSAIEGANRMGGNSVGASLVFSRRAIKKAMQYKERVIDSLHQEYPVRYIRKNSILNFGHEFSILREMMSRYAGIVRDSKGLKKTLDYVNSLIYKIPDEDKTTEFYHSVRTAKVILLSMLARTESRGAHYRKDYPERDTNDYRIEIYKQDKNEEIEVKKINQTS</sequence>
<dbReference type="Gene3D" id="3.90.700.10">
    <property type="entry name" value="Succinate dehydrogenase/fumarate reductase flavoprotein, catalytic domain"/>
    <property type="match status" value="1"/>
</dbReference>
<comment type="cofactor">
    <cofactor evidence="1">
        <name>FAD</name>
        <dbReference type="ChEBI" id="CHEBI:57692"/>
    </cofactor>
</comment>
<dbReference type="InterPro" id="IPR015939">
    <property type="entry name" value="Fum_Rdtase/Succ_DH_flav-like_C"/>
</dbReference>
<accession>A0A760BFW1</accession>
<evidence type="ECO:0000256" key="1">
    <source>
        <dbReference type="ARBA" id="ARBA00001974"/>
    </source>
</evidence>
<dbReference type="GO" id="GO:0009061">
    <property type="term" value="P:anaerobic respiration"/>
    <property type="evidence" value="ECO:0007669"/>
    <property type="project" value="TreeGrafter"/>
</dbReference>
<dbReference type="SUPFAM" id="SSF46977">
    <property type="entry name" value="Succinate dehydrogenase/fumarate reductase flavoprotein C-terminal domain"/>
    <property type="match status" value="1"/>
</dbReference>
<dbReference type="GO" id="GO:0050660">
    <property type="term" value="F:flavin adenine dinucleotide binding"/>
    <property type="evidence" value="ECO:0007669"/>
    <property type="project" value="TreeGrafter"/>
</dbReference>